<evidence type="ECO:0008006" key="3">
    <source>
        <dbReference type="Google" id="ProtNLM"/>
    </source>
</evidence>
<proteinExistence type="predicted"/>
<gene>
    <name evidence="1" type="ORF">ADIARSV_2543</name>
</gene>
<dbReference type="Gene3D" id="3.30.420.260">
    <property type="match status" value="1"/>
</dbReference>
<dbReference type="AlphaFoldDB" id="R9GR32"/>
<comment type="caution">
    <text evidence="1">The sequence shown here is derived from an EMBL/GenBank/DDBJ whole genome shotgun (WGS) entry which is preliminary data.</text>
</comment>
<dbReference type="Proteomes" id="UP000014174">
    <property type="component" value="Unassembled WGS sequence"/>
</dbReference>
<dbReference type="EMBL" id="AQPN01000090">
    <property type="protein sequence ID" value="EOR94302.1"/>
    <property type="molecule type" value="Genomic_DNA"/>
</dbReference>
<dbReference type="Gene3D" id="3.30.420.250">
    <property type="match status" value="1"/>
</dbReference>
<name>R9GR32_9SPHI</name>
<dbReference type="eggNOG" id="ENOG50336EP">
    <property type="taxonomic scope" value="Bacteria"/>
</dbReference>
<protein>
    <recommendedName>
        <fullName evidence="3">DUF3822 domain-containing protein</fullName>
    </recommendedName>
</protein>
<organism evidence="1 2">
    <name type="scientific">Arcticibacter svalbardensis MN12-7</name>
    <dbReference type="NCBI Taxonomy" id="1150600"/>
    <lineage>
        <taxon>Bacteria</taxon>
        <taxon>Pseudomonadati</taxon>
        <taxon>Bacteroidota</taxon>
        <taxon>Sphingobacteriia</taxon>
        <taxon>Sphingobacteriales</taxon>
        <taxon>Sphingobacteriaceae</taxon>
        <taxon>Arcticibacter</taxon>
    </lineage>
</organism>
<sequence>MNNVGTLHLKDKNFLPENADVCELLIKLSQHKLSYAIRDIQTNQLFVIYDAVLSEAPEKTLVSLEAQHDYLNLKYKQVKISAETFNFVFIPTELYTEIAAPSYKNFVRTTKASRTLINKTINGKIHTISSVDESLIAPLLNKYPHAVVYSQAEALIESISGRDKQTAGLLSIIQFNSGTVEIALLSEGQFIFYNIFKTDTVDDYNYYLLLIKQQFNLQPNTNIILAGEVEKYSELYRRTAKYFKNIKFADSTRIIQYPESFKLLPAHQFYSLLSMSLCE</sequence>
<evidence type="ECO:0000313" key="2">
    <source>
        <dbReference type="Proteomes" id="UP000014174"/>
    </source>
</evidence>
<dbReference type="RefSeq" id="WP_016195774.1">
    <property type="nucleotide sequence ID" value="NZ_AQPN01000090.1"/>
</dbReference>
<dbReference type="OrthoDB" id="765136at2"/>
<dbReference type="CDD" id="cd24013">
    <property type="entry name" value="ASKHA_ATPase_BT3980-like"/>
    <property type="match status" value="1"/>
</dbReference>
<dbReference type="Pfam" id="PF12864">
    <property type="entry name" value="DUF3822"/>
    <property type="match status" value="1"/>
</dbReference>
<accession>R9GR32</accession>
<keyword evidence="2" id="KW-1185">Reference proteome</keyword>
<evidence type="ECO:0000313" key="1">
    <source>
        <dbReference type="EMBL" id="EOR94302.1"/>
    </source>
</evidence>
<reference evidence="1 2" key="1">
    <citation type="journal article" date="2013" name="Genome Announc.">
        <title>Draft Genome Sequence of Arcticibacter svalbardensis Strain MN12-7T, a Member of the Family Sphingobacteriaceae Isolated from an Arctic Soil Sample.</title>
        <authorList>
            <person name="Shivaji S."/>
            <person name="Ara S."/>
            <person name="Prasad S."/>
            <person name="Manasa B.P."/>
            <person name="Begum Z."/>
            <person name="Singh A."/>
            <person name="Kumar Pinnaka A."/>
        </authorList>
    </citation>
    <scope>NUCLEOTIDE SEQUENCE [LARGE SCALE GENOMIC DNA]</scope>
    <source>
        <strain evidence="1 2">MN12-7</strain>
    </source>
</reference>
<dbReference type="InterPro" id="IPR024213">
    <property type="entry name" value="DUF3822"/>
</dbReference>
<dbReference type="STRING" id="1150600.ADIARSV_2543"/>